<reference evidence="2 3" key="1">
    <citation type="submission" date="2017-06" db="EMBL/GenBank/DDBJ databases">
        <authorList>
            <person name="Kim H.J."/>
            <person name="Triplett B.A."/>
        </authorList>
    </citation>
    <scope>NUCLEOTIDE SEQUENCE [LARGE SCALE GENOMIC DNA]</scope>
    <source>
        <strain evidence="2 3">SCA</strain>
    </source>
</reference>
<evidence type="ECO:0000313" key="3">
    <source>
        <dbReference type="Proteomes" id="UP000198304"/>
    </source>
</evidence>
<dbReference type="AlphaFoldDB" id="A0A239E866"/>
<keyword evidence="1" id="KW-1133">Transmembrane helix</keyword>
<keyword evidence="1" id="KW-0812">Transmembrane</keyword>
<keyword evidence="1" id="KW-0472">Membrane</keyword>
<organism evidence="2 3">
    <name type="scientific">Anaerovirgula multivorans</name>
    <dbReference type="NCBI Taxonomy" id="312168"/>
    <lineage>
        <taxon>Bacteria</taxon>
        <taxon>Bacillati</taxon>
        <taxon>Bacillota</taxon>
        <taxon>Clostridia</taxon>
        <taxon>Peptostreptococcales</taxon>
        <taxon>Natronincolaceae</taxon>
        <taxon>Anaerovirgula</taxon>
    </lineage>
</organism>
<accession>A0A239E866</accession>
<proteinExistence type="predicted"/>
<protein>
    <submittedName>
        <fullName evidence="2">Uncharacterized protein</fullName>
    </submittedName>
</protein>
<name>A0A239E866_9FIRM</name>
<sequence length="64" mass="7096">MISIKNKTTILVISLVINLILLVFLAGFNVEVADHNNRESIRTLKSKVLVLTGSTSEYKPIQKA</sequence>
<dbReference type="EMBL" id="FZOJ01000009">
    <property type="protein sequence ID" value="SNS40836.1"/>
    <property type="molecule type" value="Genomic_DNA"/>
</dbReference>
<evidence type="ECO:0000313" key="2">
    <source>
        <dbReference type="EMBL" id="SNS40836.1"/>
    </source>
</evidence>
<gene>
    <name evidence="2" type="ORF">SAMN05446037_1009120</name>
</gene>
<evidence type="ECO:0000256" key="1">
    <source>
        <dbReference type="SAM" id="Phobius"/>
    </source>
</evidence>
<feature type="transmembrane region" description="Helical" evidence="1">
    <location>
        <begin position="9"/>
        <end position="28"/>
    </location>
</feature>
<dbReference type="Proteomes" id="UP000198304">
    <property type="component" value="Unassembled WGS sequence"/>
</dbReference>
<keyword evidence="3" id="KW-1185">Reference proteome</keyword>
<dbReference type="RefSeq" id="WP_089282982.1">
    <property type="nucleotide sequence ID" value="NZ_FZOJ01000009.1"/>
</dbReference>